<dbReference type="Pfam" id="PF02113">
    <property type="entry name" value="Peptidase_S13"/>
    <property type="match status" value="1"/>
</dbReference>
<keyword evidence="3" id="KW-0645">Protease</keyword>
<accession>A0A5C6ZQS6</accession>
<comment type="similarity">
    <text evidence="1">Belongs to the peptidase S13 family.</text>
</comment>
<dbReference type="GO" id="GO:0000270">
    <property type="term" value="P:peptidoglycan metabolic process"/>
    <property type="evidence" value="ECO:0007669"/>
    <property type="project" value="TreeGrafter"/>
</dbReference>
<dbReference type="PANTHER" id="PTHR30023:SF0">
    <property type="entry name" value="PENICILLIN-SENSITIVE CARBOXYPEPTIDASE A"/>
    <property type="match status" value="1"/>
</dbReference>
<dbReference type="InterPro" id="IPR012338">
    <property type="entry name" value="Beta-lactam/transpept-like"/>
</dbReference>
<dbReference type="PRINTS" id="PR00922">
    <property type="entry name" value="DADACBPTASE3"/>
</dbReference>
<dbReference type="Gene3D" id="3.40.710.10">
    <property type="entry name" value="DD-peptidase/beta-lactamase superfamily"/>
    <property type="match status" value="2"/>
</dbReference>
<evidence type="ECO:0000313" key="3">
    <source>
        <dbReference type="EMBL" id="TXD93105.1"/>
    </source>
</evidence>
<evidence type="ECO:0000256" key="2">
    <source>
        <dbReference type="ARBA" id="ARBA00022801"/>
    </source>
</evidence>
<dbReference type="SUPFAM" id="SSF56601">
    <property type="entry name" value="beta-lactamase/transpeptidase-like"/>
    <property type="match status" value="1"/>
</dbReference>
<dbReference type="PANTHER" id="PTHR30023">
    <property type="entry name" value="D-ALANYL-D-ALANINE CARBOXYPEPTIDASE"/>
    <property type="match status" value="1"/>
</dbReference>
<protein>
    <submittedName>
        <fullName evidence="3">D-alanyl-D-alanine carboxypeptidase</fullName>
    </submittedName>
</protein>
<reference evidence="3 4" key="1">
    <citation type="submission" date="2019-08" db="EMBL/GenBank/DDBJ databases">
        <title>Genome sequence of Gillisia hiemivivida IC154 (type strain).</title>
        <authorList>
            <person name="Bowman J.P."/>
        </authorList>
    </citation>
    <scope>NUCLEOTIDE SEQUENCE [LARGE SCALE GENOMIC DNA]</scope>
    <source>
        <strain evidence="3 4">IC154</strain>
    </source>
</reference>
<comment type="caution">
    <text evidence="3">The sequence shown here is derived from an EMBL/GenBank/DDBJ whole genome shotgun (WGS) entry which is preliminary data.</text>
</comment>
<evidence type="ECO:0000256" key="1">
    <source>
        <dbReference type="ARBA" id="ARBA00006096"/>
    </source>
</evidence>
<dbReference type="GO" id="GO:0004185">
    <property type="term" value="F:serine-type carboxypeptidase activity"/>
    <property type="evidence" value="ECO:0007669"/>
    <property type="project" value="InterPro"/>
</dbReference>
<sequence>MLHSFSILLITSILFSCSSSRKLNKELSRQLTSEVFDQSFTGFALYDLDKKKFVIEHNSNKYFTPASNIKLLTFYASLKELGDSISGMRYYTTPDSLVFWGTGDPSFLNPNLQGSKVFNFLKNSSKDLYFASSAITNRPLGSGWAWDDYNDAYSAERSQFPIYGNLVSFKWKFNEPLPLSSPSYFSDFLIKDQELSNSIRRDVDANIFRYNLSKIEALETNIPFKTSSELTAKLLSDTLNKPVTLISKPWKIQNKNIQTIYSIAADSLYKEMLQESDNFIAEQLLLLISEKISDSLRTNIAIDHIQSIYFNDLQDQIKWVDGSGLSRYNLISPRTLVTILDRILEELPREQLFKLLPAGGKEGTLKNWYASDIPYIFAKSGSLRNNYSLSGYLKTKSGNLMIFSFMNNNYVASSSEIKKVMEKMFLEVRNSY</sequence>
<evidence type="ECO:0000313" key="4">
    <source>
        <dbReference type="Proteomes" id="UP000321367"/>
    </source>
</evidence>
<gene>
    <name evidence="3" type="ORF">ES724_11430</name>
</gene>
<dbReference type="Proteomes" id="UP000321367">
    <property type="component" value="Unassembled WGS sequence"/>
</dbReference>
<proteinExistence type="inferred from homology"/>
<dbReference type="OrthoDB" id="9802627at2"/>
<dbReference type="AlphaFoldDB" id="A0A5C6ZQS6"/>
<dbReference type="EMBL" id="VORY01000014">
    <property type="protein sequence ID" value="TXD93105.1"/>
    <property type="molecule type" value="Genomic_DNA"/>
</dbReference>
<dbReference type="GO" id="GO:0006508">
    <property type="term" value="P:proteolysis"/>
    <property type="evidence" value="ECO:0007669"/>
    <property type="project" value="InterPro"/>
</dbReference>
<keyword evidence="3" id="KW-0121">Carboxypeptidase</keyword>
<organism evidence="3 4">
    <name type="scientific">Gillisia hiemivivida</name>
    <dbReference type="NCBI Taxonomy" id="291190"/>
    <lineage>
        <taxon>Bacteria</taxon>
        <taxon>Pseudomonadati</taxon>
        <taxon>Bacteroidota</taxon>
        <taxon>Flavobacteriia</taxon>
        <taxon>Flavobacteriales</taxon>
        <taxon>Flavobacteriaceae</taxon>
        <taxon>Gillisia</taxon>
    </lineage>
</organism>
<keyword evidence="2" id="KW-0378">Hydrolase</keyword>
<dbReference type="InterPro" id="IPR000667">
    <property type="entry name" value="Peptidase_S13"/>
</dbReference>
<name>A0A5C6ZQS6_9FLAO</name>
<keyword evidence="4" id="KW-1185">Reference proteome</keyword>